<dbReference type="EMBL" id="FJOF01000014">
    <property type="protein sequence ID" value="CZR48740.1"/>
    <property type="molecule type" value="Genomic_DNA"/>
</dbReference>
<reference evidence="3" key="1">
    <citation type="journal article" date="2016" name="Genome Biol. Evol.">
        <title>Comparative 'omics' of the Fusarium fujikuroi species complex highlights differences in genetic potential and metabolite synthesis.</title>
        <authorList>
            <person name="Niehaus E.-M."/>
            <person name="Muensterkoetter M."/>
            <person name="Proctor R.H."/>
            <person name="Brown D.W."/>
            <person name="Sharon A."/>
            <person name="Idan Y."/>
            <person name="Oren-Young L."/>
            <person name="Sieber C.M."/>
            <person name="Novak O."/>
            <person name="Pencik A."/>
            <person name="Tarkowska D."/>
            <person name="Hromadova K."/>
            <person name="Freeman S."/>
            <person name="Maymon M."/>
            <person name="Elazar M."/>
            <person name="Youssef S.A."/>
            <person name="El-Shabrawy E.S.M."/>
            <person name="Shalaby A.B.A."/>
            <person name="Houterman P."/>
            <person name="Brock N.L."/>
            <person name="Burkhardt I."/>
            <person name="Tsavkelova E.A."/>
            <person name="Dickschat J.S."/>
            <person name="Galuszka P."/>
            <person name="Gueldener U."/>
            <person name="Tudzynski B."/>
        </authorList>
    </citation>
    <scope>NUCLEOTIDE SEQUENCE [LARGE SCALE GENOMIC DNA]</scope>
    <source>
        <strain evidence="3">ET1</strain>
    </source>
</reference>
<comment type="caution">
    <text evidence="2">The sequence shown here is derived from an EMBL/GenBank/DDBJ whole genome shotgun (WGS) entry which is preliminary data.</text>
</comment>
<protein>
    <submittedName>
        <fullName evidence="2">Uncharacterized protein</fullName>
    </submittedName>
</protein>
<organism evidence="2 3">
    <name type="scientific">Fusarium proliferatum (strain ET1)</name>
    <name type="common">Orchid endophyte fungus</name>
    <dbReference type="NCBI Taxonomy" id="1227346"/>
    <lineage>
        <taxon>Eukaryota</taxon>
        <taxon>Fungi</taxon>
        <taxon>Dikarya</taxon>
        <taxon>Ascomycota</taxon>
        <taxon>Pezizomycotina</taxon>
        <taxon>Sordariomycetes</taxon>
        <taxon>Hypocreomycetidae</taxon>
        <taxon>Hypocreales</taxon>
        <taxon>Nectriaceae</taxon>
        <taxon>Fusarium</taxon>
        <taxon>Fusarium fujikuroi species complex</taxon>
    </lineage>
</organism>
<evidence type="ECO:0000313" key="3">
    <source>
        <dbReference type="Proteomes" id="UP000183971"/>
    </source>
</evidence>
<dbReference type="Proteomes" id="UP000183971">
    <property type="component" value="Unassembled WGS sequence"/>
</dbReference>
<sequence>MEWIVTSTPIELGSPRLHMTPRNDHLQGGPSSTADNLSPTLADIYIFNSPADLMCFAEQIGHAEISSGGLEFAPSADGTLQRLTLRSVRKLRFGLLRSITQATALTETDLNGGLDGPFMTQLISSWREAVRALNRSVAAIRSTDTDSPELQHGCGYLWAPELVQFDVWNVRDIPPRHIVRVIQEWSTTMHIHAKRGAGAIIEFHVVGCNEESQEWLNNAMPRV</sequence>
<name>A0A1L7W833_FUSPR</name>
<accession>A0A1L7W833</accession>
<evidence type="ECO:0000313" key="2">
    <source>
        <dbReference type="EMBL" id="CZR48740.1"/>
    </source>
</evidence>
<dbReference type="AlphaFoldDB" id="A0A1L7W833"/>
<evidence type="ECO:0000256" key="1">
    <source>
        <dbReference type="SAM" id="MobiDB-lite"/>
    </source>
</evidence>
<dbReference type="GeneID" id="42048824"/>
<dbReference type="VEuPathDB" id="FungiDB:FPRO_03939"/>
<proteinExistence type="predicted"/>
<dbReference type="RefSeq" id="XP_031089263.1">
    <property type="nucleotide sequence ID" value="XM_031223955.1"/>
</dbReference>
<feature type="region of interest" description="Disordered" evidence="1">
    <location>
        <begin position="14"/>
        <end position="34"/>
    </location>
</feature>
<keyword evidence="3" id="KW-1185">Reference proteome</keyword>
<gene>
    <name evidence="2" type="ORF">FPRO_03939</name>
</gene>